<evidence type="ECO:0000313" key="6">
    <source>
        <dbReference type="EMBL" id="KAF2405266.1"/>
    </source>
</evidence>
<feature type="compositionally biased region" description="Basic residues" evidence="5">
    <location>
        <begin position="7"/>
        <end position="21"/>
    </location>
</feature>
<gene>
    <name evidence="6" type="ORF">EJ06DRAFT_545803</name>
</gene>
<organism evidence="6 7">
    <name type="scientific">Trichodelitschia bisporula</name>
    <dbReference type="NCBI Taxonomy" id="703511"/>
    <lineage>
        <taxon>Eukaryota</taxon>
        <taxon>Fungi</taxon>
        <taxon>Dikarya</taxon>
        <taxon>Ascomycota</taxon>
        <taxon>Pezizomycotina</taxon>
        <taxon>Dothideomycetes</taxon>
        <taxon>Dothideomycetes incertae sedis</taxon>
        <taxon>Phaeotrichales</taxon>
        <taxon>Phaeotrichaceae</taxon>
        <taxon>Trichodelitschia</taxon>
    </lineage>
</organism>
<proteinExistence type="predicted"/>
<evidence type="ECO:0000256" key="1">
    <source>
        <dbReference type="ARBA" id="ARBA00004123"/>
    </source>
</evidence>
<protein>
    <recommendedName>
        <fullName evidence="8">DNA-directed RNA polymerase III RPC4</fullName>
    </recommendedName>
</protein>
<evidence type="ECO:0000256" key="5">
    <source>
        <dbReference type="SAM" id="MobiDB-lite"/>
    </source>
</evidence>
<keyword evidence="3" id="KW-0804">Transcription</keyword>
<dbReference type="AlphaFoldDB" id="A0A6G1IAX6"/>
<reference evidence="6" key="1">
    <citation type="journal article" date="2020" name="Stud. Mycol.">
        <title>101 Dothideomycetes genomes: a test case for predicting lifestyles and emergence of pathogens.</title>
        <authorList>
            <person name="Haridas S."/>
            <person name="Albert R."/>
            <person name="Binder M."/>
            <person name="Bloem J."/>
            <person name="Labutti K."/>
            <person name="Salamov A."/>
            <person name="Andreopoulos B."/>
            <person name="Baker S."/>
            <person name="Barry K."/>
            <person name="Bills G."/>
            <person name="Bluhm B."/>
            <person name="Cannon C."/>
            <person name="Castanera R."/>
            <person name="Culley D."/>
            <person name="Daum C."/>
            <person name="Ezra D."/>
            <person name="Gonzalez J."/>
            <person name="Henrissat B."/>
            <person name="Kuo A."/>
            <person name="Liang C."/>
            <person name="Lipzen A."/>
            <person name="Lutzoni F."/>
            <person name="Magnuson J."/>
            <person name="Mondo S."/>
            <person name="Nolan M."/>
            <person name="Ohm R."/>
            <person name="Pangilinan J."/>
            <person name="Park H.-J."/>
            <person name="Ramirez L."/>
            <person name="Alfaro M."/>
            <person name="Sun H."/>
            <person name="Tritt A."/>
            <person name="Yoshinaga Y."/>
            <person name="Zwiers L.-H."/>
            <person name="Turgeon B."/>
            <person name="Goodwin S."/>
            <person name="Spatafora J."/>
            <person name="Crous P."/>
            <person name="Grigoriev I."/>
        </authorList>
    </citation>
    <scope>NUCLEOTIDE SEQUENCE</scope>
    <source>
        <strain evidence="6">CBS 262.69</strain>
    </source>
</reference>
<feature type="compositionally biased region" description="Basic residues" evidence="5">
    <location>
        <begin position="63"/>
        <end position="73"/>
    </location>
</feature>
<dbReference type="Pfam" id="PF05132">
    <property type="entry name" value="RNA_pol_Rpc4"/>
    <property type="match status" value="1"/>
</dbReference>
<dbReference type="PANTHER" id="PTHR13408:SF0">
    <property type="entry name" value="DNA-DIRECTED RNA POLYMERASE III SUBUNIT RPC4"/>
    <property type="match status" value="1"/>
</dbReference>
<feature type="region of interest" description="Disordered" evidence="5">
    <location>
        <begin position="341"/>
        <end position="369"/>
    </location>
</feature>
<keyword evidence="2" id="KW-0240">DNA-directed RNA polymerase</keyword>
<feature type="compositionally biased region" description="Low complexity" evidence="5">
    <location>
        <begin position="502"/>
        <end position="525"/>
    </location>
</feature>
<evidence type="ECO:0000313" key="7">
    <source>
        <dbReference type="Proteomes" id="UP000799640"/>
    </source>
</evidence>
<dbReference type="GO" id="GO:0003677">
    <property type="term" value="F:DNA binding"/>
    <property type="evidence" value="ECO:0007669"/>
    <property type="project" value="InterPro"/>
</dbReference>
<feature type="region of interest" description="Disordered" evidence="5">
    <location>
        <begin position="490"/>
        <end position="532"/>
    </location>
</feature>
<feature type="compositionally biased region" description="Basic residues" evidence="5">
    <location>
        <begin position="304"/>
        <end position="316"/>
    </location>
</feature>
<evidence type="ECO:0000256" key="2">
    <source>
        <dbReference type="ARBA" id="ARBA00022478"/>
    </source>
</evidence>
<dbReference type="GO" id="GO:0042797">
    <property type="term" value="P:tRNA transcription by RNA polymerase III"/>
    <property type="evidence" value="ECO:0007669"/>
    <property type="project" value="TreeGrafter"/>
</dbReference>
<feature type="region of interest" description="Disordered" evidence="5">
    <location>
        <begin position="1"/>
        <end position="83"/>
    </location>
</feature>
<feature type="region of interest" description="Disordered" evidence="5">
    <location>
        <begin position="267"/>
        <end position="317"/>
    </location>
</feature>
<name>A0A6G1IAX6_9PEZI</name>
<accession>A0A6G1IAX6</accession>
<dbReference type="PANTHER" id="PTHR13408">
    <property type="entry name" value="DNA-DIRECTED RNA POLYMERASE III"/>
    <property type="match status" value="1"/>
</dbReference>
<evidence type="ECO:0008006" key="8">
    <source>
        <dbReference type="Google" id="ProtNLM"/>
    </source>
</evidence>
<feature type="region of interest" description="Disordered" evidence="5">
    <location>
        <begin position="148"/>
        <end position="250"/>
    </location>
</feature>
<comment type="subcellular location">
    <subcellularLocation>
        <location evidence="1">Nucleus</location>
    </subcellularLocation>
</comment>
<evidence type="ECO:0000256" key="3">
    <source>
        <dbReference type="ARBA" id="ARBA00023163"/>
    </source>
</evidence>
<dbReference type="Proteomes" id="UP000799640">
    <property type="component" value="Unassembled WGS sequence"/>
</dbReference>
<keyword evidence="4" id="KW-0539">Nucleus</keyword>
<feature type="region of interest" description="Disordered" evidence="5">
    <location>
        <begin position="382"/>
        <end position="454"/>
    </location>
</feature>
<feature type="compositionally biased region" description="Basic and acidic residues" evidence="5">
    <location>
        <begin position="35"/>
        <end position="62"/>
    </location>
</feature>
<dbReference type="InterPro" id="IPR007811">
    <property type="entry name" value="RPC4"/>
</dbReference>
<keyword evidence="7" id="KW-1185">Reference proteome</keyword>
<dbReference type="OrthoDB" id="5836119at2759"/>
<dbReference type="EMBL" id="ML996687">
    <property type="protein sequence ID" value="KAF2405266.1"/>
    <property type="molecule type" value="Genomic_DNA"/>
</dbReference>
<evidence type="ECO:0000256" key="4">
    <source>
        <dbReference type="ARBA" id="ARBA00023242"/>
    </source>
</evidence>
<dbReference type="GO" id="GO:0005666">
    <property type="term" value="C:RNA polymerase III complex"/>
    <property type="evidence" value="ECO:0007669"/>
    <property type="project" value="InterPro"/>
</dbReference>
<sequence>MPEPSRGRAKKVVAPRGKGRRTQAERDQISQLQAERTREKETQYAEEQDAARRAAERAERFRSRGRGAGRGRGRGGFMGEATSAVQGPLSAGSVIGGHISVGKSFPRPWMSNQKPASFNVKREAITAIKSEGGSSGNDGMAFSRLNIEDGGYISSDPDEPAEGPREDVDFINLADESDSDQVKSAALGGARGHRSASAFAPVRIIRVEHKDRAPPINPEISAGASKKEPDDAAEDTGAPSSSKGKQRAKDVVVIKTERKWHGVYSSDDDEAVKVKDEPMEDVTSSARPPVVKEPLSAPTSPNKSKIKLPRAHHKNKPFLLTEEDRAEYARKLRQTELLLAELGPVSAAEPTTTGEDSAPPPPDPRADRVYWFQFPPKMPDLLPNEPIAIKDDAPVAATHAGTAPEETVPGKPEPSAADGNAPVTVGAADAKATTPNKERPEHLPKLASGNVGKMRVHKSGKVTMDWGGTSFQVKMGVEWSHLQDVVLVKSHEKDKERSANTAAGPDDGSSAGAGSRAAGAASRKGGISGDTYAFGQVKGMFVVTPDWDELL</sequence>